<dbReference type="Proteomes" id="UP000487268">
    <property type="component" value="Unassembled WGS sequence"/>
</dbReference>
<proteinExistence type="predicted"/>
<dbReference type="EMBL" id="WEGH01000001">
    <property type="protein sequence ID" value="MQY04130.1"/>
    <property type="molecule type" value="Genomic_DNA"/>
</dbReference>
<keyword evidence="3" id="KW-1185">Reference proteome</keyword>
<evidence type="ECO:0000256" key="1">
    <source>
        <dbReference type="SAM" id="MobiDB-lite"/>
    </source>
</evidence>
<dbReference type="AlphaFoldDB" id="A0A7K0BSG9"/>
<evidence type="ECO:0000313" key="2">
    <source>
        <dbReference type="EMBL" id="MQY04130.1"/>
    </source>
</evidence>
<reference evidence="2 3" key="1">
    <citation type="submission" date="2019-10" db="EMBL/GenBank/DDBJ databases">
        <title>Actinomadura rubteroloni sp. nov. and Actinomadura macrotermitis sp. nov., isolated from the gut of fungus growing-termite Macrotermes natalensis.</title>
        <authorList>
            <person name="Benndorf R."/>
            <person name="Martin K."/>
            <person name="Kuefner M."/>
            <person name="De Beer W."/>
            <person name="Kaster A.-K."/>
            <person name="Vollmers J."/>
            <person name="Poulsen M."/>
            <person name="Beemelmanns C."/>
        </authorList>
    </citation>
    <scope>NUCLEOTIDE SEQUENCE [LARGE SCALE GENOMIC DNA]</scope>
    <source>
        <strain evidence="2 3">RB68</strain>
    </source>
</reference>
<feature type="region of interest" description="Disordered" evidence="1">
    <location>
        <begin position="1"/>
        <end position="29"/>
    </location>
</feature>
<protein>
    <submittedName>
        <fullName evidence="2">Uncharacterized protein</fullName>
    </submittedName>
</protein>
<accession>A0A7K0BSG9</accession>
<sequence length="142" mass="14654">MRGGAVGAGSDPHDARRADDGRDGARGDGERLARVRALLPLGPERPEGAPAADLAVLAAAFRGALERARAASPAGREQMLGDALAYRDEALLRAVLSAALEAGQDALLDVWAAREGRTALLTEVRALLLRTGIDPRTLAGAA</sequence>
<organism evidence="2 3">
    <name type="scientific">Actinomadura macrotermitis</name>
    <dbReference type="NCBI Taxonomy" id="2585200"/>
    <lineage>
        <taxon>Bacteria</taxon>
        <taxon>Bacillati</taxon>
        <taxon>Actinomycetota</taxon>
        <taxon>Actinomycetes</taxon>
        <taxon>Streptosporangiales</taxon>
        <taxon>Thermomonosporaceae</taxon>
        <taxon>Actinomadura</taxon>
    </lineage>
</organism>
<evidence type="ECO:0000313" key="3">
    <source>
        <dbReference type="Proteomes" id="UP000487268"/>
    </source>
</evidence>
<name>A0A7K0BSG9_9ACTN</name>
<feature type="compositionally biased region" description="Basic and acidic residues" evidence="1">
    <location>
        <begin position="11"/>
        <end position="29"/>
    </location>
</feature>
<comment type="caution">
    <text evidence="2">The sequence shown here is derived from an EMBL/GenBank/DDBJ whole genome shotgun (WGS) entry which is preliminary data.</text>
</comment>
<gene>
    <name evidence="2" type="ORF">ACRB68_21810</name>
</gene>